<evidence type="ECO:0000256" key="11">
    <source>
        <dbReference type="SAM" id="SignalP"/>
    </source>
</evidence>
<keyword evidence="8" id="KW-0626">Porin</keyword>
<feature type="domain" description="Porin" evidence="12">
    <location>
        <begin position="8"/>
        <end position="328"/>
    </location>
</feature>
<proteinExistence type="predicted"/>
<keyword evidence="3" id="KW-0813">Transport</keyword>
<dbReference type="RefSeq" id="WP_095062744.1">
    <property type="nucleotide sequence ID" value="NZ_FXUV02000029.1"/>
</dbReference>
<dbReference type="OrthoDB" id="5289162at2"/>
<dbReference type="InterPro" id="IPR033900">
    <property type="entry name" value="Gram_neg_porin_domain"/>
</dbReference>
<evidence type="ECO:0000256" key="2">
    <source>
        <dbReference type="ARBA" id="ARBA00011233"/>
    </source>
</evidence>
<dbReference type="GO" id="GO:0034220">
    <property type="term" value="P:monoatomic ion transmembrane transport"/>
    <property type="evidence" value="ECO:0007669"/>
    <property type="project" value="InterPro"/>
</dbReference>
<dbReference type="PRINTS" id="PR00182">
    <property type="entry name" value="ECOLNEIPORIN"/>
</dbReference>
<dbReference type="InterPro" id="IPR050298">
    <property type="entry name" value="Gram-neg_bact_OMP"/>
</dbReference>
<evidence type="ECO:0000256" key="5">
    <source>
        <dbReference type="ARBA" id="ARBA00022692"/>
    </source>
</evidence>
<evidence type="ECO:0000313" key="13">
    <source>
        <dbReference type="EMBL" id="SMQ12581.1"/>
    </source>
</evidence>
<evidence type="ECO:0000259" key="12">
    <source>
        <dbReference type="Pfam" id="PF13609"/>
    </source>
</evidence>
<evidence type="ECO:0000256" key="9">
    <source>
        <dbReference type="ARBA" id="ARBA00023136"/>
    </source>
</evidence>
<dbReference type="CDD" id="cd00342">
    <property type="entry name" value="gram_neg_porins"/>
    <property type="match status" value="1"/>
</dbReference>
<feature type="signal peptide" evidence="11">
    <location>
        <begin position="1"/>
        <end position="19"/>
    </location>
</feature>
<dbReference type="GO" id="GO:0015288">
    <property type="term" value="F:porin activity"/>
    <property type="evidence" value="ECO:0007669"/>
    <property type="project" value="UniProtKB-KW"/>
</dbReference>
<reference evidence="13" key="1">
    <citation type="submission" date="2017-05" db="EMBL/GenBank/DDBJ databases">
        <authorList>
            <person name="Song R."/>
            <person name="Chenine A.L."/>
            <person name="Ruprecht R.M."/>
        </authorList>
    </citation>
    <scope>NUCLEOTIDE SEQUENCE</scope>
    <source>
        <strain evidence="13">Kingella_eburonensis</strain>
    </source>
</reference>
<dbReference type="Pfam" id="PF13609">
    <property type="entry name" value="Porin_4"/>
    <property type="match status" value="1"/>
</dbReference>
<dbReference type="InterPro" id="IPR023614">
    <property type="entry name" value="Porin_dom_sf"/>
</dbReference>
<dbReference type="GO" id="GO:0046930">
    <property type="term" value="C:pore complex"/>
    <property type="evidence" value="ECO:0007669"/>
    <property type="project" value="UniProtKB-KW"/>
</dbReference>
<keyword evidence="5" id="KW-0812">Transmembrane</keyword>
<evidence type="ECO:0000256" key="3">
    <source>
        <dbReference type="ARBA" id="ARBA00022448"/>
    </source>
</evidence>
<keyword evidence="7" id="KW-0406">Ion transport</keyword>
<protein>
    <submittedName>
        <fullName evidence="13">Major outer membrane protein P.IB</fullName>
    </submittedName>
</protein>
<dbReference type="EMBL" id="FXUV01000026">
    <property type="protein sequence ID" value="SMQ12581.1"/>
    <property type="molecule type" value="Genomic_DNA"/>
</dbReference>
<dbReference type="GO" id="GO:0009279">
    <property type="term" value="C:cell outer membrane"/>
    <property type="evidence" value="ECO:0007669"/>
    <property type="project" value="UniProtKB-SubCell"/>
</dbReference>
<evidence type="ECO:0000256" key="7">
    <source>
        <dbReference type="ARBA" id="ARBA00023065"/>
    </source>
</evidence>
<accession>A0A238HGE7</accession>
<evidence type="ECO:0000313" key="15">
    <source>
        <dbReference type="Proteomes" id="UP000215450"/>
    </source>
</evidence>
<dbReference type="Gene3D" id="2.40.160.10">
    <property type="entry name" value="Porin"/>
    <property type="match status" value="1"/>
</dbReference>
<comment type="subunit">
    <text evidence="2">Homotrimer.</text>
</comment>
<evidence type="ECO:0000256" key="1">
    <source>
        <dbReference type="ARBA" id="ARBA00004571"/>
    </source>
</evidence>
<dbReference type="AlphaFoldDB" id="A0A238HGE7"/>
<dbReference type="EMBL" id="FXUV02000029">
    <property type="protein sequence ID" value="SNB71998.1"/>
    <property type="molecule type" value="Genomic_DNA"/>
</dbReference>
<keyword evidence="15" id="KW-1185">Reference proteome</keyword>
<gene>
    <name evidence="13" type="primary">porB</name>
    <name evidence="14" type="ORF">KEBURONENSIS_01437</name>
    <name evidence="13" type="ORF">KEBURONENSIS_01482</name>
</gene>
<feature type="chain" id="PRO_5015075177" evidence="11">
    <location>
        <begin position="20"/>
        <end position="355"/>
    </location>
</feature>
<keyword evidence="9" id="KW-0472">Membrane</keyword>
<evidence type="ECO:0000256" key="6">
    <source>
        <dbReference type="ARBA" id="ARBA00022729"/>
    </source>
</evidence>
<evidence type="ECO:0000313" key="14">
    <source>
        <dbReference type="EMBL" id="SNB71998.1"/>
    </source>
</evidence>
<dbReference type="InterPro" id="IPR002299">
    <property type="entry name" value="Porin_Neis"/>
</dbReference>
<dbReference type="STRING" id="1522312.GCA_900177895_00425"/>
<dbReference type="PANTHER" id="PTHR34501">
    <property type="entry name" value="PROTEIN YDDL-RELATED"/>
    <property type="match status" value="1"/>
</dbReference>
<sequence>MKKTLIALALTALPVASMADVVLYGKIQGGVETSFAHKEKGKKVDGTTTQIVDYGSRIGFKGHEQLNDNLKAIWQVEQNVTIGGNSSKVGKTGYGLATRDSFIGLEGAFGTVKAGYLSTPVKDVNGNLDQWSYDSEVAGLGQFTRGTDAVRRATAVSYTTPDVGGFKATAYVSPSDNNHYDGPHGNYDNALYGLGASYNNSGFFADVAGVYVKNGKHNLPPSKSTKAYQALAQAGYANDQFSVGAAYQRAQNVDKEYDVVNEAALSGSYNVDSALKLKATAAYGWGINDTGNGNKKSWGNGKYYQGIVGAEYALSKRTVANAQVGYLQKGKNKTKDSAPGSGSDAIVGVGLVHKF</sequence>
<dbReference type="PRINTS" id="PR00184">
    <property type="entry name" value="NEISSPPORIN"/>
</dbReference>
<dbReference type="SUPFAM" id="SSF56935">
    <property type="entry name" value="Porins"/>
    <property type="match status" value="1"/>
</dbReference>
<evidence type="ECO:0000256" key="8">
    <source>
        <dbReference type="ARBA" id="ARBA00023114"/>
    </source>
</evidence>
<dbReference type="InterPro" id="IPR001702">
    <property type="entry name" value="Porin_Gram-ve"/>
</dbReference>
<dbReference type="PANTHER" id="PTHR34501:SF9">
    <property type="entry name" value="MAJOR OUTER MEMBRANE PROTEIN P.IA"/>
    <property type="match status" value="1"/>
</dbReference>
<keyword evidence="4" id="KW-1134">Transmembrane beta strand</keyword>
<comment type="subcellular location">
    <subcellularLocation>
        <location evidence="1">Cell outer membrane</location>
        <topology evidence="1">Multi-pass membrane protein</topology>
    </subcellularLocation>
</comment>
<reference evidence="14 15" key="2">
    <citation type="submission" date="2017-06" db="EMBL/GenBank/DDBJ databases">
        <authorList>
            <person name="Kim H.J."/>
            <person name="Triplett B.A."/>
        </authorList>
    </citation>
    <scope>NUCLEOTIDE SEQUENCE [LARGE SCALE GENOMIC DNA]</scope>
    <source>
        <strain evidence="14">Kingella_eburonensis</strain>
    </source>
</reference>
<dbReference type="Proteomes" id="UP000215450">
    <property type="component" value="Unassembled WGS sequence"/>
</dbReference>
<evidence type="ECO:0000256" key="4">
    <source>
        <dbReference type="ARBA" id="ARBA00022452"/>
    </source>
</evidence>
<keyword evidence="6 11" id="KW-0732">Signal</keyword>
<name>A0A238HGE7_9NEIS</name>
<keyword evidence="10" id="KW-0998">Cell outer membrane</keyword>
<organism evidence="13">
    <name type="scientific">Kingella negevensis</name>
    <dbReference type="NCBI Taxonomy" id="1522312"/>
    <lineage>
        <taxon>Bacteria</taxon>
        <taxon>Pseudomonadati</taxon>
        <taxon>Pseudomonadota</taxon>
        <taxon>Betaproteobacteria</taxon>
        <taxon>Neisseriales</taxon>
        <taxon>Neisseriaceae</taxon>
        <taxon>Kingella</taxon>
    </lineage>
</organism>
<evidence type="ECO:0000256" key="10">
    <source>
        <dbReference type="ARBA" id="ARBA00023237"/>
    </source>
</evidence>